<dbReference type="STRING" id="91360.SAMN05660330_03695"/>
<sequence length="418" mass="47059">MAILEYYKKERVKFLDQCIQCGVCADNCPILPYTDLKEPAPKIQEAVFDSVENGTFNHLAYTKAFACMECFRCTTDVCPQDLNPMLINELIKGVFISQGMAPSHFSDSQGAESPQRIIARVQVSENEYQRITTTSPKQEVEYVFFPGCNVYFQPEKILNALDIMDYIGDSYAFLPGLDNCCGDNQLFFGLQQQGSLTADKLIAKLCGYNPKAIILWCPTCHCRFHKYIASSTDVQFKVISFPQYLAGNIKKLPLAEDSADKILTLHEPCKSAYTGTDPDGPRQVLSQLPNVELKEMEHHGANTLCCGSGAACWFPDSCSQIQSYRLREAKQTGAKQMVTICHYCNQTFASKATGLDIEVVNYVNLIAELMGIHRQDKYKKYAHWNDLELILNDIGSNIEDTPFEREKIIATLRSLFVK</sequence>
<dbReference type="InterPro" id="IPR009051">
    <property type="entry name" value="Helical_ferredxn"/>
</dbReference>
<organism evidence="7 8">
    <name type="scientific">Desulforhopalus singaporensis</name>
    <dbReference type="NCBI Taxonomy" id="91360"/>
    <lineage>
        <taxon>Bacteria</taxon>
        <taxon>Pseudomonadati</taxon>
        <taxon>Thermodesulfobacteriota</taxon>
        <taxon>Desulfobulbia</taxon>
        <taxon>Desulfobulbales</taxon>
        <taxon>Desulfocapsaceae</taxon>
        <taxon>Desulforhopalus</taxon>
    </lineage>
</organism>
<dbReference type="SUPFAM" id="SSF46548">
    <property type="entry name" value="alpha-helical ferredoxin"/>
    <property type="match status" value="1"/>
</dbReference>
<keyword evidence="4" id="KW-0408">Iron</keyword>
<dbReference type="InterPro" id="IPR004017">
    <property type="entry name" value="Cys_rich_dom"/>
</dbReference>
<keyword evidence="2" id="KW-0479">Metal-binding</keyword>
<evidence type="ECO:0000256" key="5">
    <source>
        <dbReference type="ARBA" id="ARBA00023014"/>
    </source>
</evidence>
<evidence type="ECO:0000256" key="1">
    <source>
        <dbReference type="ARBA" id="ARBA00022485"/>
    </source>
</evidence>
<evidence type="ECO:0000256" key="3">
    <source>
        <dbReference type="ARBA" id="ARBA00023002"/>
    </source>
</evidence>
<dbReference type="InterPro" id="IPR017896">
    <property type="entry name" value="4Fe4S_Fe-S-bd"/>
</dbReference>
<accession>A0A1H0URX3</accession>
<dbReference type="EMBL" id="FNJI01000035">
    <property type="protein sequence ID" value="SDP68904.1"/>
    <property type="molecule type" value="Genomic_DNA"/>
</dbReference>
<dbReference type="InterPro" id="IPR051460">
    <property type="entry name" value="HdrC_iron-sulfur_subunit"/>
</dbReference>
<dbReference type="InterPro" id="IPR017900">
    <property type="entry name" value="4Fe4S_Fe_S_CS"/>
</dbReference>
<evidence type="ECO:0000259" key="6">
    <source>
        <dbReference type="PROSITE" id="PS51379"/>
    </source>
</evidence>
<name>A0A1H0URX3_9BACT</name>
<protein>
    <submittedName>
        <fullName evidence="7">Fe-S oxidoreductase</fullName>
    </submittedName>
</protein>
<reference evidence="7 8" key="1">
    <citation type="submission" date="2016-10" db="EMBL/GenBank/DDBJ databases">
        <authorList>
            <person name="de Groot N.N."/>
        </authorList>
    </citation>
    <scope>NUCLEOTIDE SEQUENCE [LARGE SCALE GENOMIC DNA]</scope>
    <source>
        <strain evidence="7 8">DSM 12130</strain>
    </source>
</reference>
<evidence type="ECO:0000256" key="4">
    <source>
        <dbReference type="ARBA" id="ARBA00023004"/>
    </source>
</evidence>
<dbReference type="GO" id="GO:0005886">
    <property type="term" value="C:plasma membrane"/>
    <property type="evidence" value="ECO:0007669"/>
    <property type="project" value="TreeGrafter"/>
</dbReference>
<dbReference type="Proteomes" id="UP000199073">
    <property type="component" value="Unassembled WGS sequence"/>
</dbReference>
<proteinExistence type="predicted"/>
<dbReference type="GO" id="GO:0051539">
    <property type="term" value="F:4 iron, 4 sulfur cluster binding"/>
    <property type="evidence" value="ECO:0007669"/>
    <property type="project" value="UniProtKB-KW"/>
</dbReference>
<dbReference type="RefSeq" id="WP_092225534.1">
    <property type="nucleotide sequence ID" value="NZ_FNJI01000035.1"/>
</dbReference>
<dbReference type="OrthoDB" id="5411305at2"/>
<dbReference type="Pfam" id="PF02754">
    <property type="entry name" value="CCG"/>
    <property type="match status" value="2"/>
</dbReference>
<dbReference type="Gene3D" id="1.10.1060.10">
    <property type="entry name" value="Alpha-helical ferredoxin"/>
    <property type="match status" value="1"/>
</dbReference>
<keyword evidence="3" id="KW-0560">Oxidoreductase</keyword>
<dbReference type="Pfam" id="PF13183">
    <property type="entry name" value="Fer4_8"/>
    <property type="match status" value="1"/>
</dbReference>
<dbReference type="GO" id="GO:0016491">
    <property type="term" value="F:oxidoreductase activity"/>
    <property type="evidence" value="ECO:0007669"/>
    <property type="project" value="UniProtKB-KW"/>
</dbReference>
<evidence type="ECO:0000313" key="8">
    <source>
        <dbReference type="Proteomes" id="UP000199073"/>
    </source>
</evidence>
<dbReference type="PANTHER" id="PTHR43255:SF1">
    <property type="entry name" value="IRON-SULFUR-BINDING OXIDOREDUCTASE FADF-RELATED"/>
    <property type="match status" value="1"/>
</dbReference>
<dbReference type="GO" id="GO:0046872">
    <property type="term" value="F:metal ion binding"/>
    <property type="evidence" value="ECO:0007669"/>
    <property type="project" value="UniProtKB-KW"/>
</dbReference>
<keyword evidence="8" id="KW-1185">Reference proteome</keyword>
<dbReference type="PROSITE" id="PS00198">
    <property type="entry name" value="4FE4S_FER_1"/>
    <property type="match status" value="1"/>
</dbReference>
<dbReference type="PANTHER" id="PTHR43255">
    <property type="entry name" value="IRON-SULFUR-BINDING OXIDOREDUCTASE FADF-RELATED-RELATED"/>
    <property type="match status" value="1"/>
</dbReference>
<evidence type="ECO:0000256" key="2">
    <source>
        <dbReference type="ARBA" id="ARBA00022723"/>
    </source>
</evidence>
<keyword evidence="5" id="KW-0411">Iron-sulfur</keyword>
<dbReference type="PROSITE" id="PS51379">
    <property type="entry name" value="4FE4S_FER_2"/>
    <property type="match status" value="1"/>
</dbReference>
<keyword evidence="1" id="KW-0004">4Fe-4S</keyword>
<feature type="domain" description="4Fe-4S ferredoxin-type" evidence="6">
    <location>
        <begin position="8"/>
        <end position="39"/>
    </location>
</feature>
<dbReference type="AlphaFoldDB" id="A0A1H0URX3"/>
<evidence type="ECO:0000313" key="7">
    <source>
        <dbReference type="EMBL" id="SDP68904.1"/>
    </source>
</evidence>
<gene>
    <name evidence="7" type="ORF">SAMN05660330_03695</name>
</gene>